<reference evidence="1 2" key="1">
    <citation type="journal article" date="2018" name="PLoS Pathog.">
        <title>Evolution of structural diversity of trichothecenes, a family of toxins produced by plant pathogenic and entomopathogenic fungi.</title>
        <authorList>
            <person name="Proctor R.H."/>
            <person name="McCormick S.P."/>
            <person name="Kim H.S."/>
            <person name="Cardoza R.E."/>
            <person name="Stanley A.M."/>
            <person name="Lindo L."/>
            <person name="Kelly A."/>
            <person name="Brown D.W."/>
            <person name="Lee T."/>
            <person name="Vaughan M.M."/>
            <person name="Alexander N.J."/>
            <person name="Busman M."/>
            <person name="Gutierrez S."/>
        </authorList>
    </citation>
    <scope>NUCLEOTIDE SEQUENCE [LARGE SCALE GENOMIC DNA]</scope>
    <source>
        <strain evidence="1 2">IBT 40837</strain>
    </source>
</reference>
<proteinExistence type="predicted"/>
<sequence>MSQAPNPQPIMLDLLDNDQEKGLGAALQGKMIEQRNGEISFNTGPTFWMKSPEEMKQQQRNWMAGIRSRNGRIAWITAQTIQADDAVRRLTAMNPDKTIIRIYSYNAEVYNLMSSEPELQPQ</sequence>
<gene>
    <name evidence="1" type="ORF">TARUN_5440</name>
</gene>
<protein>
    <submittedName>
        <fullName evidence="1">Uncharacterized protein</fullName>
    </submittedName>
</protein>
<name>A0A395NLE9_TRIAR</name>
<dbReference type="AlphaFoldDB" id="A0A395NLE9"/>
<comment type="caution">
    <text evidence="1">The sequence shown here is derived from an EMBL/GenBank/DDBJ whole genome shotgun (WGS) entry which is preliminary data.</text>
</comment>
<accession>A0A395NLE9</accession>
<keyword evidence="2" id="KW-1185">Reference proteome</keyword>
<organism evidence="1 2">
    <name type="scientific">Trichoderma arundinaceum</name>
    <dbReference type="NCBI Taxonomy" id="490622"/>
    <lineage>
        <taxon>Eukaryota</taxon>
        <taxon>Fungi</taxon>
        <taxon>Dikarya</taxon>
        <taxon>Ascomycota</taxon>
        <taxon>Pezizomycotina</taxon>
        <taxon>Sordariomycetes</taxon>
        <taxon>Hypocreomycetidae</taxon>
        <taxon>Hypocreales</taxon>
        <taxon>Hypocreaceae</taxon>
        <taxon>Trichoderma</taxon>
    </lineage>
</organism>
<evidence type="ECO:0000313" key="2">
    <source>
        <dbReference type="Proteomes" id="UP000266272"/>
    </source>
</evidence>
<evidence type="ECO:0000313" key="1">
    <source>
        <dbReference type="EMBL" id="RFU76799.1"/>
    </source>
</evidence>
<dbReference type="EMBL" id="PXOA01000325">
    <property type="protein sequence ID" value="RFU76799.1"/>
    <property type="molecule type" value="Genomic_DNA"/>
</dbReference>
<dbReference type="OrthoDB" id="4896865at2759"/>
<dbReference type="Proteomes" id="UP000266272">
    <property type="component" value="Unassembled WGS sequence"/>
</dbReference>